<dbReference type="InterPro" id="IPR005467">
    <property type="entry name" value="His_kinase_dom"/>
</dbReference>
<dbReference type="InterPro" id="IPR052162">
    <property type="entry name" value="Sensor_kinase/Photoreceptor"/>
</dbReference>
<dbReference type="Gene3D" id="3.30.565.10">
    <property type="entry name" value="Histidine kinase-like ATPase, C-terminal domain"/>
    <property type="match status" value="1"/>
</dbReference>
<dbReference type="Pfam" id="PF02518">
    <property type="entry name" value="HATPase_c"/>
    <property type="match status" value="1"/>
</dbReference>
<dbReference type="SUPFAM" id="SSF47384">
    <property type="entry name" value="Homodimeric domain of signal transducing histidine kinase"/>
    <property type="match status" value="1"/>
</dbReference>
<keyword evidence="4" id="KW-0808">Transferase</keyword>
<dbReference type="InterPro" id="IPR036890">
    <property type="entry name" value="HATPase_C_sf"/>
</dbReference>
<feature type="domain" description="PAS" evidence="7">
    <location>
        <begin position="148"/>
        <end position="218"/>
    </location>
</feature>
<protein>
    <recommendedName>
        <fullName evidence="2">histidine kinase</fullName>
        <ecNumber evidence="2">2.7.13.3</ecNumber>
    </recommendedName>
</protein>
<dbReference type="Gene3D" id="3.30.450.20">
    <property type="entry name" value="PAS domain"/>
    <property type="match status" value="2"/>
</dbReference>
<sequence>MKDFYKKLLSIDDGLNTPSDTTTFLNAIQESITIGAWEVDLETLRVYWSPMTKQIHEVDPDYVPKLDATRDFYTSFKDRDLLDDLFKTAINTGKKYDIEYQLTTAKNNCKWVRSIGYPVFKEGICIKVMGIFQDITAKTNIFNETIQKEKEIRTILTHSPNGMAVVGLHGGFLSVNKSLCDFLGYSEKELLSIECKTITHPKDHDKTETQISKLLDGHFSNFQLEKRYIHKSGKKVHGLLSTSLLRDENNVPLYFIKSVINIGPMRKANKTVKKLLKTTEDQNLRLLNFAHIVSHNLRSHTGNLSMLLELLQEDIPSATNNEYFPLIQQAVNNLADTVGNLNEISLVNSKKDTRLESLNLLDFTNKAVNSSIAKIIETNTEINLNIDSSIIVLALPAYLDSILLNIITNAIKYRRENIAPKITISASIEKKHIKLDISDNGLGINLDLHRHKMFGLYKTFHKHEDSRGLGLFITKNQVDAIGGKIDVISEVNKGTTFTVYFKYENN</sequence>
<dbReference type="PANTHER" id="PTHR43304">
    <property type="entry name" value="PHYTOCHROME-LIKE PROTEIN CPH1"/>
    <property type="match status" value="1"/>
</dbReference>
<name>A0ABY3MDV4_9FLAO</name>
<feature type="domain" description="Histidine kinase" evidence="6">
    <location>
        <begin position="292"/>
        <end position="505"/>
    </location>
</feature>
<dbReference type="SMART" id="SM00091">
    <property type="entry name" value="PAS"/>
    <property type="match status" value="2"/>
</dbReference>
<dbReference type="SMART" id="SM00387">
    <property type="entry name" value="HATPase_c"/>
    <property type="match status" value="1"/>
</dbReference>
<organism evidence="8 9">
    <name type="scientific">Bizionia gelidisalsuginis</name>
    <dbReference type="NCBI Taxonomy" id="291188"/>
    <lineage>
        <taxon>Bacteria</taxon>
        <taxon>Pseudomonadati</taxon>
        <taxon>Bacteroidota</taxon>
        <taxon>Flavobacteriia</taxon>
        <taxon>Flavobacteriales</taxon>
        <taxon>Flavobacteriaceae</taxon>
        <taxon>Bizionia</taxon>
    </lineage>
</organism>
<dbReference type="PRINTS" id="PR00344">
    <property type="entry name" value="BCTRLSENSOR"/>
</dbReference>
<gene>
    <name evidence="8" type="ORF">ES677_02760</name>
</gene>
<keyword evidence="5" id="KW-0418">Kinase</keyword>
<dbReference type="SUPFAM" id="SSF55874">
    <property type="entry name" value="ATPase domain of HSP90 chaperone/DNA topoisomerase II/histidine kinase"/>
    <property type="match status" value="1"/>
</dbReference>
<dbReference type="SUPFAM" id="SSF55785">
    <property type="entry name" value="PYP-like sensor domain (PAS domain)"/>
    <property type="match status" value="2"/>
</dbReference>
<dbReference type="PANTHER" id="PTHR43304:SF1">
    <property type="entry name" value="PAC DOMAIN-CONTAINING PROTEIN"/>
    <property type="match status" value="1"/>
</dbReference>
<dbReference type="Pfam" id="PF13426">
    <property type="entry name" value="PAS_9"/>
    <property type="match status" value="2"/>
</dbReference>
<dbReference type="InterPro" id="IPR036097">
    <property type="entry name" value="HisK_dim/P_sf"/>
</dbReference>
<dbReference type="InterPro" id="IPR004358">
    <property type="entry name" value="Sig_transdc_His_kin-like_C"/>
</dbReference>
<evidence type="ECO:0000313" key="9">
    <source>
        <dbReference type="Proteomes" id="UP000323621"/>
    </source>
</evidence>
<dbReference type="PROSITE" id="PS50109">
    <property type="entry name" value="HIS_KIN"/>
    <property type="match status" value="1"/>
</dbReference>
<dbReference type="CDD" id="cd00130">
    <property type="entry name" value="PAS"/>
    <property type="match status" value="1"/>
</dbReference>
<dbReference type="InterPro" id="IPR003594">
    <property type="entry name" value="HATPase_dom"/>
</dbReference>
<evidence type="ECO:0000256" key="1">
    <source>
        <dbReference type="ARBA" id="ARBA00000085"/>
    </source>
</evidence>
<evidence type="ECO:0000256" key="2">
    <source>
        <dbReference type="ARBA" id="ARBA00012438"/>
    </source>
</evidence>
<dbReference type="InterPro" id="IPR000014">
    <property type="entry name" value="PAS"/>
</dbReference>
<dbReference type="EMBL" id="VSKN01000002">
    <property type="protein sequence ID" value="TYC17117.1"/>
    <property type="molecule type" value="Genomic_DNA"/>
</dbReference>
<evidence type="ECO:0000259" key="6">
    <source>
        <dbReference type="PROSITE" id="PS50109"/>
    </source>
</evidence>
<evidence type="ECO:0000256" key="3">
    <source>
        <dbReference type="ARBA" id="ARBA00022553"/>
    </source>
</evidence>
<reference evidence="8 9" key="1">
    <citation type="submission" date="2019-08" db="EMBL/GenBank/DDBJ databases">
        <title>Genomes of Antarctic Bizionia species.</title>
        <authorList>
            <person name="Bowman J.P."/>
        </authorList>
    </citation>
    <scope>NUCLEOTIDE SEQUENCE [LARGE SCALE GENOMIC DNA]</scope>
    <source>
        <strain evidence="8 9">IC164</strain>
    </source>
</reference>
<dbReference type="Proteomes" id="UP000323621">
    <property type="component" value="Unassembled WGS sequence"/>
</dbReference>
<dbReference type="EC" id="2.7.13.3" evidence="2"/>
<keyword evidence="3" id="KW-0597">Phosphoprotein</keyword>
<evidence type="ECO:0000313" key="8">
    <source>
        <dbReference type="EMBL" id="TYC17117.1"/>
    </source>
</evidence>
<evidence type="ECO:0000256" key="4">
    <source>
        <dbReference type="ARBA" id="ARBA00022679"/>
    </source>
</evidence>
<dbReference type="NCBIfam" id="TIGR00229">
    <property type="entry name" value="sensory_box"/>
    <property type="match status" value="1"/>
</dbReference>
<dbReference type="Gene3D" id="1.10.287.130">
    <property type="match status" value="1"/>
</dbReference>
<comment type="caution">
    <text evidence="8">The sequence shown here is derived from an EMBL/GenBank/DDBJ whole genome shotgun (WGS) entry which is preliminary data.</text>
</comment>
<dbReference type="RefSeq" id="WP_148380366.1">
    <property type="nucleotide sequence ID" value="NZ_VSKN01000002.1"/>
</dbReference>
<keyword evidence="9" id="KW-1185">Reference proteome</keyword>
<comment type="catalytic activity">
    <reaction evidence="1">
        <text>ATP + protein L-histidine = ADP + protein N-phospho-L-histidine.</text>
        <dbReference type="EC" id="2.7.13.3"/>
    </reaction>
</comment>
<dbReference type="PROSITE" id="PS50112">
    <property type="entry name" value="PAS"/>
    <property type="match status" value="1"/>
</dbReference>
<dbReference type="SMART" id="SM00086">
    <property type="entry name" value="PAC"/>
    <property type="match status" value="2"/>
</dbReference>
<dbReference type="InterPro" id="IPR035965">
    <property type="entry name" value="PAS-like_dom_sf"/>
</dbReference>
<proteinExistence type="predicted"/>
<dbReference type="InterPro" id="IPR001610">
    <property type="entry name" value="PAC"/>
</dbReference>
<evidence type="ECO:0000259" key="7">
    <source>
        <dbReference type="PROSITE" id="PS50112"/>
    </source>
</evidence>
<evidence type="ECO:0000256" key="5">
    <source>
        <dbReference type="ARBA" id="ARBA00022777"/>
    </source>
</evidence>
<accession>A0ABY3MDV4</accession>